<comment type="caution">
    <text evidence="2">The sequence shown here is derived from an EMBL/GenBank/DDBJ whole genome shotgun (WGS) entry which is preliminary data.</text>
</comment>
<protein>
    <recommendedName>
        <fullName evidence="4">Myb/SANT-like domain-containing protein</fullName>
    </recommendedName>
</protein>
<dbReference type="EMBL" id="JBDFQZ010000005">
    <property type="protein sequence ID" value="KAK9723472.1"/>
    <property type="molecule type" value="Genomic_DNA"/>
</dbReference>
<dbReference type="Proteomes" id="UP001443914">
    <property type="component" value="Unassembled WGS sequence"/>
</dbReference>
<feature type="region of interest" description="Disordered" evidence="1">
    <location>
        <begin position="1"/>
        <end position="29"/>
    </location>
</feature>
<organism evidence="2 3">
    <name type="scientific">Saponaria officinalis</name>
    <name type="common">Common soapwort</name>
    <name type="synonym">Lychnis saponaria</name>
    <dbReference type="NCBI Taxonomy" id="3572"/>
    <lineage>
        <taxon>Eukaryota</taxon>
        <taxon>Viridiplantae</taxon>
        <taxon>Streptophyta</taxon>
        <taxon>Embryophyta</taxon>
        <taxon>Tracheophyta</taxon>
        <taxon>Spermatophyta</taxon>
        <taxon>Magnoliopsida</taxon>
        <taxon>eudicotyledons</taxon>
        <taxon>Gunneridae</taxon>
        <taxon>Pentapetalae</taxon>
        <taxon>Caryophyllales</taxon>
        <taxon>Caryophyllaceae</taxon>
        <taxon>Caryophylleae</taxon>
        <taxon>Saponaria</taxon>
    </lineage>
</organism>
<keyword evidence="3" id="KW-1185">Reference proteome</keyword>
<name>A0AAW1KRN9_SAPOF</name>
<evidence type="ECO:0000313" key="2">
    <source>
        <dbReference type="EMBL" id="KAK9723472.1"/>
    </source>
</evidence>
<reference evidence="2" key="1">
    <citation type="submission" date="2024-03" db="EMBL/GenBank/DDBJ databases">
        <title>WGS assembly of Saponaria officinalis var. Norfolk2.</title>
        <authorList>
            <person name="Jenkins J."/>
            <person name="Shu S."/>
            <person name="Grimwood J."/>
            <person name="Barry K."/>
            <person name="Goodstein D."/>
            <person name="Schmutz J."/>
            <person name="Leebens-Mack J."/>
            <person name="Osbourn A."/>
        </authorList>
    </citation>
    <scope>NUCLEOTIDE SEQUENCE [LARGE SCALE GENOMIC DNA]</scope>
    <source>
        <strain evidence="2">JIC</strain>
    </source>
</reference>
<evidence type="ECO:0008006" key="4">
    <source>
        <dbReference type="Google" id="ProtNLM"/>
    </source>
</evidence>
<dbReference type="AlphaFoldDB" id="A0AAW1KRN9"/>
<gene>
    <name evidence="2" type="ORF">RND81_05G001000</name>
</gene>
<feature type="compositionally biased region" description="Low complexity" evidence="1">
    <location>
        <begin position="12"/>
        <end position="29"/>
    </location>
</feature>
<proteinExistence type="predicted"/>
<evidence type="ECO:0000313" key="3">
    <source>
        <dbReference type="Proteomes" id="UP001443914"/>
    </source>
</evidence>
<sequence>MGKGKRKREDSSIGSSTNPNPSTNPSPITMKERHKKILLRLIDDAVSGTEKIDRNPRKQVYWDNLTRIFNTRIQTGRRNPFHGYSALEVTSCARELKAYYKKHKNDENLPVGFDLFEKAFGVCGRCQKLLSIPSEKTMMGLKRGSYDRRTCSTSGQTSCQNTNSITDLEMAIVHCVTALRSNNFITLDEAWYGVKHLNSAGEESTRALFMTLSVQDQIASIKKFFDGRE</sequence>
<evidence type="ECO:0000256" key="1">
    <source>
        <dbReference type="SAM" id="MobiDB-lite"/>
    </source>
</evidence>
<accession>A0AAW1KRN9</accession>